<dbReference type="SUPFAM" id="SSF53448">
    <property type="entry name" value="Nucleotide-diphospho-sugar transferases"/>
    <property type="match status" value="1"/>
</dbReference>
<dbReference type="RefSeq" id="WP_344718674.1">
    <property type="nucleotide sequence ID" value="NZ_BAAAYG010000003.1"/>
</dbReference>
<organism evidence="2 3">
    <name type="scientific">Nesterenkonia halobia</name>
    <dbReference type="NCBI Taxonomy" id="37922"/>
    <lineage>
        <taxon>Bacteria</taxon>
        <taxon>Bacillati</taxon>
        <taxon>Actinomycetota</taxon>
        <taxon>Actinomycetes</taxon>
        <taxon>Micrococcales</taxon>
        <taxon>Micrococcaceae</taxon>
        <taxon>Nesterenkonia</taxon>
    </lineage>
</organism>
<keyword evidence="3" id="KW-1185">Reference proteome</keyword>
<feature type="domain" description="WsaF C-terminal" evidence="1">
    <location>
        <begin position="521"/>
        <end position="638"/>
    </location>
</feature>
<dbReference type="InterPro" id="IPR029044">
    <property type="entry name" value="Nucleotide-diphossugar_trans"/>
</dbReference>
<evidence type="ECO:0000313" key="3">
    <source>
        <dbReference type="Proteomes" id="UP001501736"/>
    </source>
</evidence>
<dbReference type="EMBL" id="BAAAYG010000003">
    <property type="protein sequence ID" value="GAA3282370.1"/>
    <property type="molecule type" value="Genomic_DNA"/>
</dbReference>
<reference evidence="3" key="1">
    <citation type="journal article" date="2019" name="Int. J. Syst. Evol. Microbiol.">
        <title>The Global Catalogue of Microorganisms (GCM) 10K type strain sequencing project: providing services to taxonomists for standard genome sequencing and annotation.</title>
        <authorList>
            <consortium name="The Broad Institute Genomics Platform"/>
            <consortium name="The Broad Institute Genome Sequencing Center for Infectious Disease"/>
            <person name="Wu L."/>
            <person name="Ma J."/>
        </authorList>
    </citation>
    <scope>NUCLEOTIDE SEQUENCE [LARGE SCALE GENOMIC DNA]</scope>
    <source>
        <strain evidence="3">JCM 11483</strain>
    </source>
</reference>
<dbReference type="Proteomes" id="UP001501736">
    <property type="component" value="Unassembled WGS sequence"/>
</dbReference>
<comment type="caution">
    <text evidence="2">The sequence shown here is derived from an EMBL/GenBank/DDBJ whole genome shotgun (WGS) entry which is preliminary data.</text>
</comment>
<dbReference type="Gene3D" id="3.90.550.10">
    <property type="entry name" value="Spore Coat Polysaccharide Biosynthesis Protein SpsA, Chain A"/>
    <property type="match status" value="1"/>
</dbReference>
<dbReference type="Gene3D" id="3.40.50.11090">
    <property type="match status" value="1"/>
</dbReference>
<dbReference type="SUPFAM" id="SSF53756">
    <property type="entry name" value="UDP-Glycosyltransferase/glycogen phosphorylase"/>
    <property type="match status" value="1"/>
</dbReference>
<evidence type="ECO:0000259" key="1">
    <source>
        <dbReference type="Pfam" id="PF22772"/>
    </source>
</evidence>
<name>A0ABP6RC83_9MICC</name>
<proteinExistence type="predicted"/>
<gene>
    <name evidence="2" type="ORF">GCM10020260_09290</name>
</gene>
<sequence length="1011" mass="113627">MNTPHFDSDFYTSWYEDARGLNAAEAEAHWREKGGAAERHPTFESLAESKNVDPADVPPTFDWEQYRDLNTDIPQTWGRWLITLHLLTHGLDEDRPYTAPATGISSGTGVDEIVELDAEWYAEVHRLSGPDEARNHYSRVGRQNLLAPNQNFSPIDYWKRFGDVAAKRIHPVKHYRQFGHLEGREITSPTAATERGRTLHSRAALHAARQFFDFDAAHYRNRRPDLTKAGDDFDFALHYQLNGEREDTPPSRFFDPGYYRERYATELQGWDGTALAHFLSIGILLGHLPSREVAAGMQRARLASAVAWVGHWTEQDWIDVQTPAEVLESEVDLETTEVLSSVRVGRRRINWVVPAFSKGGGGHTTMFRAARTLARLGWESVFWIPGEKTVSQIDDLYAEFIGHFPISPISFRRFEDGFHEVAGEVLVASSWDTAYLTTENKNANARLYFVQDRESLFLPAGADALRAEWTYRLGLDFVCAGPWLEQLVEPYGGLHTSFELCAEPMFSQRDLPLAERDVLAAVYVRGHSARRASEMMADAANKLAELGLGEVVVFGDDHPAYPLGDKVVNAGVIAPAEMAELFQKSRFGLVASATNYSIMPVELAAAGTVVVQPASESTRETTDARGAHSVEPSAEGIVRFVAEQARRLTQESFDELRGAYHSFARSLSWEGEFEKIGAWMEENFLVAEEQREPALRRRSVGVVIPTYYPGEEFTEVIEAVHGQLTSFDVELQIIDSRLDGEVAPVVAEVERRGLAKVHPIDARTFSHGPARTEAARLLETDYYAYITQDAIPAHEYWLESLIAPIAMLPSCGYSFGSHRAYSEHHELYDVELKQHFNGLRGLGYVMERKDVAERFDKDPYFVATVCFNSDNNAGYRGDLLREHGFPPVPFAEDQAIARKLLTMGYSRAYAPSSQVIHSHDYTQDPELAYKRGTEEAAALYQNFGLLRFRNAKEVVHAKKHEAEQATDAAARSGLRESELAAFLASKERYIDGAWDASKRYMDEASGRPKLV</sequence>
<protein>
    <recommendedName>
        <fullName evidence="1">WsaF C-terminal domain-containing protein</fullName>
    </recommendedName>
</protein>
<dbReference type="Pfam" id="PF22772">
    <property type="entry name" value="WsaF_C"/>
    <property type="match status" value="1"/>
</dbReference>
<dbReference type="Gene3D" id="3.40.50.2000">
    <property type="entry name" value="Glycogen Phosphorylase B"/>
    <property type="match status" value="1"/>
</dbReference>
<evidence type="ECO:0000313" key="2">
    <source>
        <dbReference type="EMBL" id="GAA3282370.1"/>
    </source>
</evidence>
<dbReference type="CDD" id="cd00761">
    <property type="entry name" value="Glyco_tranf_GTA_type"/>
    <property type="match status" value="1"/>
</dbReference>
<accession>A0ABP6RC83</accession>
<dbReference type="InterPro" id="IPR055050">
    <property type="entry name" value="WsaF_C"/>
</dbReference>